<protein>
    <recommendedName>
        <fullName evidence="12">Major facilitator superfamily (MFS) profile domain-containing protein</fullName>
    </recommendedName>
</protein>
<comment type="similarity">
    <text evidence="2">Belongs to the major facilitator superfamily. Sugar transporter (TC 2.A.1.1) family.</text>
</comment>
<dbReference type="InParanoid" id="D8R7V4"/>
<evidence type="ECO:0000256" key="5">
    <source>
        <dbReference type="ARBA" id="ARBA00022692"/>
    </source>
</evidence>
<dbReference type="InterPro" id="IPR003663">
    <property type="entry name" value="Sugar/inositol_transpt"/>
</dbReference>
<evidence type="ECO:0000313" key="10">
    <source>
        <dbReference type="EMBL" id="EFJ31944.1"/>
    </source>
</evidence>
<keyword evidence="8 9" id="KW-0472">Membrane</keyword>
<dbReference type="SUPFAM" id="SSF103473">
    <property type="entry name" value="MFS general substrate transporter"/>
    <property type="match status" value="1"/>
</dbReference>
<evidence type="ECO:0000256" key="2">
    <source>
        <dbReference type="ARBA" id="ARBA00010992"/>
    </source>
</evidence>
<dbReference type="PANTHER" id="PTHR23500">
    <property type="entry name" value="SOLUTE CARRIER FAMILY 2, FACILITATED GLUCOSE TRANSPORTER"/>
    <property type="match status" value="1"/>
</dbReference>
<dbReference type="Gramene" id="EFJ31944">
    <property type="protein sequence ID" value="EFJ31944"/>
    <property type="gene ID" value="SELMODRAFT_439864"/>
</dbReference>
<accession>D8R7V4</accession>
<evidence type="ECO:0000256" key="6">
    <source>
        <dbReference type="ARBA" id="ARBA00022847"/>
    </source>
</evidence>
<dbReference type="EMBL" id="GL377573">
    <property type="protein sequence ID" value="EFJ31944.1"/>
    <property type="molecule type" value="Genomic_DNA"/>
</dbReference>
<dbReference type="Proteomes" id="UP000001514">
    <property type="component" value="Unassembled WGS sequence"/>
</dbReference>
<reference evidence="10 11" key="1">
    <citation type="journal article" date="2011" name="Science">
        <title>The Selaginella genome identifies genetic changes associated with the evolution of vascular plants.</title>
        <authorList>
            <person name="Banks J.A."/>
            <person name="Nishiyama T."/>
            <person name="Hasebe M."/>
            <person name="Bowman J.L."/>
            <person name="Gribskov M."/>
            <person name="dePamphilis C."/>
            <person name="Albert V.A."/>
            <person name="Aono N."/>
            <person name="Aoyama T."/>
            <person name="Ambrose B.A."/>
            <person name="Ashton N.W."/>
            <person name="Axtell M.J."/>
            <person name="Barker E."/>
            <person name="Barker M.S."/>
            <person name="Bennetzen J.L."/>
            <person name="Bonawitz N.D."/>
            <person name="Chapple C."/>
            <person name="Cheng C."/>
            <person name="Correa L.G."/>
            <person name="Dacre M."/>
            <person name="DeBarry J."/>
            <person name="Dreyer I."/>
            <person name="Elias M."/>
            <person name="Engstrom E.M."/>
            <person name="Estelle M."/>
            <person name="Feng L."/>
            <person name="Finet C."/>
            <person name="Floyd S.K."/>
            <person name="Frommer W.B."/>
            <person name="Fujita T."/>
            <person name="Gramzow L."/>
            <person name="Gutensohn M."/>
            <person name="Harholt J."/>
            <person name="Hattori M."/>
            <person name="Heyl A."/>
            <person name="Hirai T."/>
            <person name="Hiwatashi Y."/>
            <person name="Ishikawa M."/>
            <person name="Iwata M."/>
            <person name="Karol K.G."/>
            <person name="Koehler B."/>
            <person name="Kolukisaoglu U."/>
            <person name="Kubo M."/>
            <person name="Kurata T."/>
            <person name="Lalonde S."/>
            <person name="Li K."/>
            <person name="Li Y."/>
            <person name="Litt A."/>
            <person name="Lyons E."/>
            <person name="Manning G."/>
            <person name="Maruyama T."/>
            <person name="Michael T.P."/>
            <person name="Mikami K."/>
            <person name="Miyazaki S."/>
            <person name="Morinaga S."/>
            <person name="Murata T."/>
            <person name="Mueller-Roeber B."/>
            <person name="Nelson D.R."/>
            <person name="Obara M."/>
            <person name="Oguri Y."/>
            <person name="Olmstead R.G."/>
            <person name="Onodera N."/>
            <person name="Petersen B.L."/>
            <person name="Pils B."/>
            <person name="Prigge M."/>
            <person name="Rensing S.A."/>
            <person name="Riano-Pachon D.M."/>
            <person name="Roberts A.W."/>
            <person name="Sato Y."/>
            <person name="Scheller H.V."/>
            <person name="Schulz B."/>
            <person name="Schulz C."/>
            <person name="Shakirov E.V."/>
            <person name="Shibagaki N."/>
            <person name="Shinohara N."/>
            <person name="Shippen D.E."/>
            <person name="Soerensen I."/>
            <person name="Sotooka R."/>
            <person name="Sugimoto N."/>
            <person name="Sugita M."/>
            <person name="Sumikawa N."/>
            <person name="Tanurdzic M."/>
            <person name="Theissen G."/>
            <person name="Ulvskov P."/>
            <person name="Wakazuki S."/>
            <person name="Weng J.K."/>
            <person name="Willats W.W."/>
            <person name="Wipf D."/>
            <person name="Wolf P.G."/>
            <person name="Yang L."/>
            <person name="Zimmer A.D."/>
            <person name="Zhu Q."/>
            <person name="Mitros T."/>
            <person name="Hellsten U."/>
            <person name="Loque D."/>
            <person name="Otillar R."/>
            <person name="Salamov A."/>
            <person name="Schmutz J."/>
            <person name="Shapiro H."/>
            <person name="Lindquist E."/>
            <person name="Lucas S."/>
            <person name="Rokhsar D."/>
            <person name="Grigoriev I.V."/>
        </authorList>
    </citation>
    <scope>NUCLEOTIDE SEQUENCE [LARGE SCALE GENOMIC DNA]</scope>
</reference>
<feature type="transmembrane region" description="Helical" evidence="9">
    <location>
        <begin position="67"/>
        <end position="85"/>
    </location>
</feature>
<keyword evidence="7 9" id="KW-1133">Transmembrane helix</keyword>
<dbReference type="GO" id="GO:0015144">
    <property type="term" value="F:carbohydrate transmembrane transporter activity"/>
    <property type="evidence" value="ECO:0007669"/>
    <property type="project" value="InterPro"/>
</dbReference>
<keyword evidence="11" id="KW-1185">Reference proteome</keyword>
<dbReference type="Pfam" id="PF00083">
    <property type="entry name" value="Sugar_tr"/>
    <property type="match status" value="1"/>
</dbReference>
<proteinExistence type="inferred from homology"/>
<keyword evidence="5 9" id="KW-0812">Transmembrane</keyword>
<name>D8R7V4_SELML</name>
<dbReference type="InterPro" id="IPR036259">
    <property type="entry name" value="MFS_trans_sf"/>
</dbReference>
<dbReference type="GO" id="GO:0016020">
    <property type="term" value="C:membrane"/>
    <property type="evidence" value="ECO:0007669"/>
    <property type="project" value="UniProtKB-SubCell"/>
</dbReference>
<dbReference type="GO" id="GO:0015293">
    <property type="term" value="F:symporter activity"/>
    <property type="evidence" value="ECO:0007669"/>
    <property type="project" value="UniProtKB-KW"/>
</dbReference>
<keyword evidence="3" id="KW-0813">Transport</keyword>
<keyword evidence="4" id="KW-0762">Sugar transport</keyword>
<evidence type="ECO:0000256" key="7">
    <source>
        <dbReference type="ARBA" id="ARBA00022989"/>
    </source>
</evidence>
<dbReference type="AlphaFoldDB" id="D8R7V4"/>
<dbReference type="KEGG" id="smo:SELMODRAFT_439864"/>
<evidence type="ECO:0008006" key="12">
    <source>
        <dbReference type="Google" id="ProtNLM"/>
    </source>
</evidence>
<evidence type="ECO:0000256" key="1">
    <source>
        <dbReference type="ARBA" id="ARBA00004141"/>
    </source>
</evidence>
<evidence type="ECO:0000313" key="11">
    <source>
        <dbReference type="Proteomes" id="UP000001514"/>
    </source>
</evidence>
<dbReference type="eggNOG" id="KOG0254">
    <property type="taxonomic scope" value="Eukaryota"/>
</dbReference>
<dbReference type="InterPro" id="IPR045262">
    <property type="entry name" value="STP/PLT_plant"/>
</dbReference>
<dbReference type="InterPro" id="IPR005828">
    <property type="entry name" value="MFS_sugar_transport-like"/>
</dbReference>
<evidence type="ECO:0000256" key="3">
    <source>
        <dbReference type="ARBA" id="ARBA00022448"/>
    </source>
</evidence>
<dbReference type="HOGENOM" id="CLU_981396_0_0_1"/>
<dbReference type="PRINTS" id="PR00171">
    <property type="entry name" value="SUGRTRNSPORT"/>
</dbReference>
<comment type="subcellular location">
    <subcellularLocation>
        <location evidence="1">Membrane</location>
        <topology evidence="1">Multi-pass membrane protein</topology>
    </subcellularLocation>
</comment>
<sequence>MGCTAYVAVACLLAALGGLMFGYDVGISSGVTSMDDFLGKFFPSILQKKLRLVGKEGNYCKFDDQGLQAFTLSLYLAGLVATFAASYMTQRFGRKPAMVIAGLFFIAGVVFNAAAENLAMLIIGRILLGCGVGFVPLYLSEIAPSRYWGGLNILFHDDRHPHRQPHRQAPPLELAALTRPGWDPRGAAHGRKPRLCSGMRTRLTTHLSLSYVAAPMATAFGRCLIAALVPSVATTAPCDGLGQSPRPQPGPPLAKELANQQLVLGAGLGDAMPLQLGAGRWALG</sequence>
<keyword evidence="6" id="KW-0769">Symport</keyword>
<dbReference type="STRING" id="88036.D8R7V4"/>
<feature type="transmembrane region" description="Helical" evidence="9">
    <location>
        <begin position="97"/>
        <end position="115"/>
    </location>
</feature>
<evidence type="ECO:0000256" key="4">
    <source>
        <dbReference type="ARBA" id="ARBA00022597"/>
    </source>
</evidence>
<evidence type="ECO:0000256" key="9">
    <source>
        <dbReference type="SAM" id="Phobius"/>
    </source>
</evidence>
<gene>
    <name evidence="10" type="ORF">SELMODRAFT_439864</name>
</gene>
<organism evidence="11">
    <name type="scientific">Selaginella moellendorffii</name>
    <name type="common">Spikemoss</name>
    <dbReference type="NCBI Taxonomy" id="88036"/>
    <lineage>
        <taxon>Eukaryota</taxon>
        <taxon>Viridiplantae</taxon>
        <taxon>Streptophyta</taxon>
        <taxon>Embryophyta</taxon>
        <taxon>Tracheophyta</taxon>
        <taxon>Lycopodiopsida</taxon>
        <taxon>Selaginellales</taxon>
        <taxon>Selaginellaceae</taxon>
        <taxon>Selaginella</taxon>
    </lineage>
</organism>
<dbReference type="PANTHER" id="PTHR23500:SF357">
    <property type="entry name" value="IP12678P"/>
    <property type="match status" value="1"/>
</dbReference>
<dbReference type="Gene3D" id="1.20.1250.20">
    <property type="entry name" value="MFS general substrate transporter like domains"/>
    <property type="match status" value="1"/>
</dbReference>
<evidence type="ECO:0000256" key="8">
    <source>
        <dbReference type="ARBA" id="ARBA00023136"/>
    </source>
</evidence>